<dbReference type="EMBL" id="GBRH01265184">
    <property type="protein sequence ID" value="JAD32711.1"/>
    <property type="molecule type" value="Transcribed_RNA"/>
</dbReference>
<protein>
    <submittedName>
        <fullName evidence="1">Uncharacterized protein</fullName>
    </submittedName>
</protein>
<organism evidence="1">
    <name type="scientific">Arundo donax</name>
    <name type="common">Giant reed</name>
    <name type="synonym">Donax arundinaceus</name>
    <dbReference type="NCBI Taxonomy" id="35708"/>
    <lineage>
        <taxon>Eukaryota</taxon>
        <taxon>Viridiplantae</taxon>
        <taxon>Streptophyta</taxon>
        <taxon>Embryophyta</taxon>
        <taxon>Tracheophyta</taxon>
        <taxon>Spermatophyta</taxon>
        <taxon>Magnoliopsida</taxon>
        <taxon>Liliopsida</taxon>
        <taxon>Poales</taxon>
        <taxon>Poaceae</taxon>
        <taxon>PACMAD clade</taxon>
        <taxon>Arundinoideae</taxon>
        <taxon>Arundineae</taxon>
        <taxon>Arundo</taxon>
    </lineage>
</organism>
<evidence type="ECO:0000313" key="1">
    <source>
        <dbReference type="EMBL" id="JAD32711.1"/>
    </source>
</evidence>
<proteinExistence type="predicted"/>
<accession>A0A0A8Z1M9</accession>
<name>A0A0A8Z1M9_ARUDO</name>
<reference evidence="1" key="2">
    <citation type="journal article" date="2015" name="Data Brief">
        <title>Shoot transcriptome of the giant reed, Arundo donax.</title>
        <authorList>
            <person name="Barrero R.A."/>
            <person name="Guerrero F.D."/>
            <person name="Moolhuijzen P."/>
            <person name="Goolsby J.A."/>
            <person name="Tidwell J."/>
            <person name="Bellgard S.E."/>
            <person name="Bellgard M.I."/>
        </authorList>
    </citation>
    <scope>NUCLEOTIDE SEQUENCE</scope>
    <source>
        <tissue evidence="1">Shoot tissue taken approximately 20 cm above the soil surface</tissue>
    </source>
</reference>
<reference evidence="1" key="1">
    <citation type="submission" date="2014-09" db="EMBL/GenBank/DDBJ databases">
        <authorList>
            <person name="Magalhaes I.L.F."/>
            <person name="Oliveira U."/>
            <person name="Santos F.R."/>
            <person name="Vidigal T.H.D.A."/>
            <person name="Brescovit A.D."/>
            <person name="Santos A.J."/>
        </authorList>
    </citation>
    <scope>NUCLEOTIDE SEQUENCE</scope>
    <source>
        <tissue evidence="1">Shoot tissue taken approximately 20 cm above the soil surface</tissue>
    </source>
</reference>
<sequence length="60" mass="6670">MATRHATAQSIGDNAVHAYAHQLLTSTNSSTARAVGHWSLHRSRHLLVVCLHTEIKLDHF</sequence>
<dbReference type="AlphaFoldDB" id="A0A0A8Z1M9"/>